<sequence>MYNLLTLAILAVSAITGVSATPVATPVTGNNLPTRAEDTLPPIGTYTGVCKEDAQVCYYGDGSYPCSNSLECIESCTLRVYPMGFGPSGPIVGTAECQ</sequence>
<keyword evidence="1" id="KW-0732">Signal</keyword>
<feature type="signal peptide" evidence="1">
    <location>
        <begin position="1"/>
        <end position="20"/>
    </location>
</feature>
<proteinExistence type="predicted"/>
<reference evidence="2 3" key="1">
    <citation type="journal article" date="2024" name="Commun. Biol.">
        <title>Comparative genomic analysis of thermophilic fungi reveals convergent evolutionary adaptations and gene losses.</title>
        <authorList>
            <person name="Steindorff A.S."/>
            <person name="Aguilar-Pontes M.V."/>
            <person name="Robinson A.J."/>
            <person name="Andreopoulos B."/>
            <person name="LaButti K."/>
            <person name="Kuo A."/>
            <person name="Mondo S."/>
            <person name="Riley R."/>
            <person name="Otillar R."/>
            <person name="Haridas S."/>
            <person name="Lipzen A."/>
            <person name="Grimwood J."/>
            <person name="Schmutz J."/>
            <person name="Clum A."/>
            <person name="Reid I.D."/>
            <person name="Moisan M.C."/>
            <person name="Butler G."/>
            <person name="Nguyen T.T.M."/>
            <person name="Dewar K."/>
            <person name="Conant G."/>
            <person name="Drula E."/>
            <person name="Henrissat B."/>
            <person name="Hansel C."/>
            <person name="Singer S."/>
            <person name="Hutchinson M.I."/>
            <person name="de Vries R.P."/>
            <person name="Natvig D.O."/>
            <person name="Powell A.J."/>
            <person name="Tsang A."/>
            <person name="Grigoriev I.V."/>
        </authorList>
    </citation>
    <scope>NUCLEOTIDE SEQUENCE [LARGE SCALE GENOMIC DNA]</scope>
    <source>
        <strain evidence="2 3">CBS 494.80</strain>
    </source>
</reference>
<evidence type="ECO:0000313" key="2">
    <source>
        <dbReference type="EMBL" id="KAL2068404.1"/>
    </source>
</evidence>
<name>A0ABR4CGU9_9HELO</name>
<protein>
    <submittedName>
        <fullName evidence="2">Uncharacterized protein</fullName>
    </submittedName>
</protein>
<dbReference type="EMBL" id="JAZHXI010000009">
    <property type="protein sequence ID" value="KAL2068404.1"/>
    <property type="molecule type" value="Genomic_DNA"/>
</dbReference>
<organism evidence="2 3">
    <name type="scientific">Oculimacula yallundae</name>
    <dbReference type="NCBI Taxonomy" id="86028"/>
    <lineage>
        <taxon>Eukaryota</taxon>
        <taxon>Fungi</taxon>
        <taxon>Dikarya</taxon>
        <taxon>Ascomycota</taxon>
        <taxon>Pezizomycotina</taxon>
        <taxon>Leotiomycetes</taxon>
        <taxon>Helotiales</taxon>
        <taxon>Ploettnerulaceae</taxon>
        <taxon>Oculimacula</taxon>
    </lineage>
</organism>
<gene>
    <name evidence="2" type="ORF">VTL71DRAFT_16502</name>
</gene>
<dbReference type="Proteomes" id="UP001595075">
    <property type="component" value="Unassembled WGS sequence"/>
</dbReference>
<evidence type="ECO:0000313" key="3">
    <source>
        <dbReference type="Proteomes" id="UP001595075"/>
    </source>
</evidence>
<accession>A0ABR4CGU9</accession>
<keyword evidence="3" id="KW-1185">Reference proteome</keyword>
<comment type="caution">
    <text evidence="2">The sequence shown here is derived from an EMBL/GenBank/DDBJ whole genome shotgun (WGS) entry which is preliminary data.</text>
</comment>
<feature type="chain" id="PRO_5045713622" evidence="1">
    <location>
        <begin position="21"/>
        <end position="98"/>
    </location>
</feature>
<evidence type="ECO:0000256" key="1">
    <source>
        <dbReference type="SAM" id="SignalP"/>
    </source>
</evidence>